<evidence type="ECO:0000256" key="3">
    <source>
        <dbReference type="ARBA" id="ARBA00022692"/>
    </source>
</evidence>
<keyword evidence="3 6" id="KW-0812">Transmembrane</keyword>
<protein>
    <recommendedName>
        <fullName evidence="8">Cytochrome d ubiquinol oxidase subunit II</fullName>
    </recommendedName>
</protein>
<feature type="transmembrane region" description="Helical" evidence="6">
    <location>
        <begin position="84"/>
        <end position="105"/>
    </location>
</feature>
<evidence type="ECO:0008006" key="8">
    <source>
        <dbReference type="Google" id="ProtNLM"/>
    </source>
</evidence>
<evidence type="ECO:0000256" key="5">
    <source>
        <dbReference type="ARBA" id="ARBA00023136"/>
    </source>
</evidence>
<keyword evidence="2" id="KW-1003">Cell membrane</keyword>
<dbReference type="GO" id="GO:0019646">
    <property type="term" value="P:aerobic electron transport chain"/>
    <property type="evidence" value="ECO:0007669"/>
    <property type="project" value="TreeGrafter"/>
</dbReference>
<dbReference type="EMBL" id="BARW01018597">
    <property type="protein sequence ID" value="GAJ00644.1"/>
    <property type="molecule type" value="Genomic_DNA"/>
</dbReference>
<dbReference type="GO" id="GO:0070069">
    <property type="term" value="C:cytochrome complex"/>
    <property type="evidence" value="ECO:0007669"/>
    <property type="project" value="TreeGrafter"/>
</dbReference>
<feature type="transmembrane region" description="Helical" evidence="6">
    <location>
        <begin position="6"/>
        <end position="24"/>
    </location>
</feature>
<feature type="transmembrane region" description="Helical" evidence="6">
    <location>
        <begin position="61"/>
        <end position="77"/>
    </location>
</feature>
<comment type="subcellular location">
    <subcellularLocation>
        <location evidence="1">Cell membrane</location>
        <topology evidence="1">Multi-pass membrane protein</topology>
    </subcellularLocation>
</comment>
<reference evidence="7" key="1">
    <citation type="journal article" date="2014" name="Front. Microbiol.">
        <title>High frequency of phylogenetically diverse reductive dehalogenase-homologous genes in deep subseafloor sedimentary metagenomes.</title>
        <authorList>
            <person name="Kawai M."/>
            <person name="Futagami T."/>
            <person name="Toyoda A."/>
            <person name="Takaki Y."/>
            <person name="Nishi S."/>
            <person name="Hori S."/>
            <person name="Arai W."/>
            <person name="Tsubouchi T."/>
            <person name="Morono Y."/>
            <person name="Uchiyama I."/>
            <person name="Ito T."/>
            <person name="Fujiyama A."/>
            <person name="Inagaki F."/>
            <person name="Takami H."/>
        </authorList>
    </citation>
    <scope>NUCLEOTIDE SEQUENCE</scope>
    <source>
        <strain evidence="7">Expedition CK06-06</strain>
    </source>
</reference>
<dbReference type="AlphaFoldDB" id="X1T5X5"/>
<sequence length="165" mass="17895">AFSVSCGLGLVAGHALLGAGWLVLKTTGEMRDWTYSRLTRCLLATLVLLAITQVIKPEAPGLLVLALVAAAFVFFGAKKRIDWIPFAATCAMFVSVFADNLVRYWPFIMPHTITIAEAAAPETSLAFLFYGAGLIAIPVTLAYTCAIFWIFRGKISATAEIDYEQ</sequence>
<evidence type="ECO:0000256" key="4">
    <source>
        <dbReference type="ARBA" id="ARBA00022989"/>
    </source>
</evidence>
<dbReference type="GO" id="GO:0005886">
    <property type="term" value="C:plasma membrane"/>
    <property type="evidence" value="ECO:0007669"/>
    <property type="project" value="UniProtKB-SubCell"/>
</dbReference>
<evidence type="ECO:0000256" key="2">
    <source>
        <dbReference type="ARBA" id="ARBA00022475"/>
    </source>
</evidence>
<dbReference type="PANTHER" id="PTHR43141">
    <property type="entry name" value="CYTOCHROME BD2 SUBUNIT II"/>
    <property type="match status" value="1"/>
</dbReference>
<dbReference type="PANTHER" id="PTHR43141:SF4">
    <property type="entry name" value="CYTOCHROME BD2 SUBUNIT II"/>
    <property type="match status" value="1"/>
</dbReference>
<evidence type="ECO:0000256" key="6">
    <source>
        <dbReference type="SAM" id="Phobius"/>
    </source>
</evidence>
<organism evidence="7">
    <name type="scientific">marine sediment metagenome</name>
    <dbReference type="NCBI Taxonomy" id="412755"/>
    <lineage>
        <taxon>unclassified sequences</taxon>
        <taxon>metagenomes</taxon>
        <taxon>ecological metagenomes</taxon>
    </lineage>
</organism>
<keyword evidence="4 6" id="KW-1133">Transmembrane helix</keyword>
<feature type="transmembrane region" description="Helical" evidence="6">
    <location>
        <begin position="125"/>
        <end position="151"/>
    </location>
</feature>
<comment type="caution">
    <text evidence="7">The sequence shown here is derived from an EMBL/GenBank/DDBJ whole genome shotgun (WGS) entry which is preliminary data.</text>
</comment>
<proteinExistence type="predicted"/>
<feature type="non-terminal residue" evidence="7">
    <location>
        <position position="1"/>
    </location>
</feature>
<dbReference type="Pfam" id="PF02322">
    <property type="entry name" value="Cyt_bd_oxida_II"/>
    <property type="match status" value="1"/>
</dbReference>
<accession>X1T5X5</accession>
<evidence type="ECO:0000256" key="1">
    <source>
        <dbReference type="ARBA" id="ARBA00004651"/>
    </source>
</evidence>
<dbReference type="GO" id="GO:0016682">
    <property type="term" value="F:oxidoreductase activity, acting on diphenols and related substances as donors, oxygen as acceptor"/>
    <property type="evidence" value="ECO:0007669"/>
    <property type="project" value="TreeGrafter"/>
</dbReference>
<keyword evidence="5 6" id="KW-0472">Membrane</keyword>
<dbReference type="GO" id="GO:0009055">
    <property type="term" value="F:electron transfer activity"/>
    <property type="evidence" value="ECO:0007669"/>
    <property type="project" value="TreeGrafter"/>
</dbReference>
<gene>
    <name evidence="7" type="ORF">S12H4_31807</name>
</gene>
<feature type="transmembrane region" description="Helical" evidence="6">
    <location>
        <begin position="36"/>
        <end position="55"/>
    </location>
</feature>
<name>X1T5X5_9ZZZZ</name>
<dbReference type="InterPro" id="IPR003317">
    <property type="entry name" value="Cyt-d_oxidase_su2"/>
</dbReference>
<evidence type="ECO:0000313" key="7">
    <source>
        <dbReference type="EMBL" id="GAJ00644.1"/>
    </source>
</evidence>